<gene>
    <name evidence="1" type="ORF">DCF25_10910</name>
</gene>
<dbReference type="AlphaFoldDB" id="A0A2W4UEW2"/>
<comment type="caution">
    <text evidence="1">The sequence shown here is derived from an EMBL/GenBank/DDBJ whole genome shotgun (WGS) entry which is preliminary data.</text>
</comment>
<evidence type="ECO:0000313" key="2">
    <source>
        <dbReference type="Proteomes" id="UP000249354"/>
    </source>
</evidence>
<protein>
    <recommendedName>
        <fullName evidence="3">Secreted protein</fullName>
    </recommendedName>
</protein>
<reference evidence="2" key="1">
    <citation type="submission" date="2018-04" db="EMBL/GenBank/DDBJ databases">
        <authorList>
            <person name="Cornet L."/>
        </authorList>
    </citation>
    <scope>NUCLEOTIDE SEQUENCE [LARGE SCALE GENOMIC DNA]</scope>
</reference>
<evidence type="ECO:0008006" key="3">
    <source>
        <dbReference type="Google" id="ProtNLM"/>
    </source>
</evidence>
<evidence type="ECO:0000313" key="1">
    <source>
        <dbReference type="EMBL" id="PZO17600.1"/>
    </source>
</evidence>
<accession>A0A2W4UEW2</accession>
<reference evidence="1 2" key="2">
    <citation type="submission" date="2018-06" db="EMBL/GenBank/DDBJ databases">
        <title>Metagenomic assembly of (sub)arctic Cyanobacteria and their associated microbiome from non-axenic cultures.</title>
        <authorList>
            <person name="Baurain D."/>
        </authorList>
    </citation>
    <scope>NUCLEOTIDE SEQUENCE [LARGE SCALE GENOMIC DNA]</scope>
    <source>
        <strain evidence="1">ULC129bin1</strain>
    </source>
</reference>
<proteinExistence type="predicted"/>
<sequence length="64" mass="7187">MQLGLFFKRSHIGHACLCLSLATSLFWEEYCLICLAVVHWGRAVPLAWRVVEHAIAYIPCAVGD</sequence>
<name>A0A2W4UEW2_9CYAN</name>
<dbReference type="Proteomes" id="UP000249354">
    <property type="component" value="Unassembled WGS sequence"/>
</dbReference>
<dbReference type="EMBL" id="QBMC01000065">
    <property type="protein sequence ID" value="PZO17600.1"/>
    <property type="molecule type" value="Genomic_DNA"/>
</dbReference>
<organism evidence="1 2">
    <name type="scientific">Leptolyngbya foveolarum</name>
    <dbReference type="NCBI Taxonomy" id="47253"/>
    <lineage>
        <taxon>Bacteria</taxon>
        <taxon>Bacillati</taxon>
        <taxon>Cyanobacteriota</taxon>
        <taxon>Cyanophyceae</taxon>
        <taxon>Leptolyngbyales</taxon>
        <taxon>Leptolyngbyaceae</taxon>
        <taxon>Leptolyngbya group</taxon>
        <taxon>Leptolyngbya</taxon>
    </lineage>
</organism>